<dbReference type="EMBL" id="LFJN01000017">
    <property type="protein sequence ID" value="KPI38701.1"/>
    <property type="molecule type" value="Genomic_DNA"/>
</dbReference>
<keyword evidence="3" id="KW-1185">Reference proteome</keyword>
<name>A0A0N0NKZ1_9EURO</name>
<evidence type="ECO:0000313" key="2">
    <source>
        <dbReference type="EMBL" id="KPI38701.1"/>
    </source>
</evidence>
<feature type="compositionally biased region" description="Acidic residues" evidence="1">
    <location>
        <begin position="234"/>
        <end position="257"/>
    </location>
</feature>
<sequence>MLLSPGGERLVASINDNMHLLPTSRTLFDELTAEEVAVLTGNSLDLNYDPMLTMLGEIEKEIMAWRPTLPTILEEVEEKIMACQPADRSADISPHDLAWIERTFMSARPPLRIATQIDTSQDADITLYSPPADWEKYGTAEWFYACPTPQPSSDVATPSSCSTSSITPTDYTKIEMDWSPRALRADNNDLPANDFDTYPSLPEGYAYASDLMCSARDHAPCSCASAAPTPESGEFTEMDVDRDMLDDEEEEEKDDDPGWPKCPYCGKAHNPCGACFENSE</sequence>
<dbReference type="GeneID" id="28737991"/>
<accession>A0A0N0NKZ1</accession>
<evidence type="ECO:0000313" key="3">
    <source>
        <dbReference type="Proteomes" id="UP000038010"/>
    </source>
</evidence>
<reference evidence="2 3" key="1">
    <citation type="submission" date="2015-06" db="EMBL/GenBank/DDBJ databases">
        <title>Draft genome of the ant-associated black yeast Phialophora attae CBS 131958.</title>
        <authorList>
            <person name="Moreno L.F."/>
            <person name="Stielow B.J."/>
            <person name="de Hoog S."/>
            <person name="Vicente V.A."/>
            <person name="Weiss V.A."/>
            <person name="de Vries M."/>
            <person name="Cruz L.M."/>
            <person name="Souza E.M."/>
        </authorList>
    </citation>
    <scope>NUCLEOTIDE SEQUENCE [LARGE SCALE GENOMIC DNA]</scope>
    <source>
        <strain evidence="2 3">CBS 131958</strain>
    </source>
</reference>
<comment type="caution">
    <text evidence="2">The sequence shown here is derived from an EMBL/GenBank/DDBJ whole genome shotgun (WGS) entry which is preliminary data.</text>
</comment>
<proteinExistence type="predicted"/>
<dbReference type="AlphaFoldDB" id="A0A0N0NKZ1"/>
<organism evidence="2 3">
    <name type="scientific">Cyphellophora attinorum</name>
    <dbReference type="NCBI Taxonomy" id="1664694"/>
    <lineage>
        <taxon>Eukaryota</taxon>
        <taxon>Fungi</taxon>
        <taxon>Dikarya</taxon>
        <taxon>Ascomycota</taxon>
        <taxon>Pezizomycotina</taxon>
        <taxon>Eurotiomycetes</taxon>
        <taxon>Chaetothyriomycetidae</taxon>
        <taxon>Chaetothyriales</taxon>
        <taxon>Cyphellophoraceae</taxon>
        <taxon>Cyphellophora</taxon>
    </lineage>
</organism>
<dbReference type="VEuPathDB" id="FungiDB:AB675_5867"/>
<dbReference type="Proteomes" id="UP000038010">
    <property type="component" value="Unassembled WGS sequence"/>
</dbReference>
<protein>
    <submittedName>
        <fullName evidence="2">Uncharacterized protein</fullName>
    </submittedName>
</protein>
<feature type="region of interest" description="Disordered" evidence="1">
    <location>
        <begin position="226"/>
        <end position="260"/>
    </location>
</feature>
<dbReference type="RefSeq" id="XP_017998664.1">
    <property type="nucleotide sequence ID" value="XM_018146111.1"/>
</dbReference>
<evidence type="ECO:0000256" key="1">
    <source>
        <dbReference type="SAM" id="MobiDB-lite"/>
    </source>
</evidence>
<gene>
    <name evidence="2" type="ORF">AB675_5867</name>
</gene>